<evidence type="ECO:0000256" key="11">
    <source>
        <dbReference type="ARBA" id="ARBA00023316"/>
    </source>
</evidence>
<dbReference type="EMBL" id="CP003059">
    <property type="protein sequence ID" value="AEP35848.1"/>
    <property type="molecule type" value="Genomic_DNA"/>
</dbReference>
<organism evidence="18 19">
    <name type="scientific">Taylorella asinigenitalis (strain MCE3)</name>
    <dbReference type="NCBI Taxonomy" id="1008459"/>
    <lineage>
        <taxon>Bacteria</taxon>
        <taxon>Pseudomonadati</taxon>
        <taxon>Pseudomonadota</taxon>
        <taxon>Betaproteobacteria</taxon>
        <taxon>Burkholderiales</taxon>
        <taxon>Alcaligenaceae</taxon>
        <taxon>Taylorella</taxon>
    </lineage>
</organism>
<dbReference type="KEGG" id="tas:TASI_0057"/>
<sequence>MARRKSPVKLLLILLILVLGVFAITTFFEGKSSSSDESDSKIIATPTTPLKSSIRDHSERSSITPTSPSTPALADIAGIQSPELNVKSWLVLDMESGQIIAQFNPDLKVAPASLTKLMTSSLVFEALEDKRLNLDQEVIVSEKAWKTGGSRMFINVNDKVTISELLQGMVVQSGNDASIQLAEAVSGTVDTFVTEMNESLQAFHMLNSHFADPTGLPSPDTYTTARDLSVLAQHIIVDFPQYYHYFSQPEFTYGKIRQTNTNGLLGKIEGLDGLKTGHTDEAGYCLVTSVKRGNRRILTILMGAESIKKREQLSKQLIDWAFQNFVNVEYAKANAPFVEHKIRDAKGEKAVFQSTKPVVITVPRGEEANIQVLSQISSDLKAPLTAGQAYSEVQFVLNGKFLKNEQLVLAHDVERVGFFKRLLNRVTSIF</sequence>
<keyword evidence="7" id="KW-0732">Signal</keyword>
<keyword evidence="8 18" id="KW-0378">Hydrolase</keyword>
<gene>
    <name evidence="18" type="ordered locus">TASI_0057</name>
</gene>
<keyword evidence="19" id="KW-1185">Reference proteome</keyword>
<feature type="domain" description="Peptidase S11 D-Ala-D-Ala carboxypeptidase A C-terminal" evidence="17">
    <location>
        <begin position="325"/>
        <end position="415"/>
    </location>
</feature>
<evidence type="ECO:0000256" key="1">
    <source>
        <dbReference type="ARBA" id="ARBA00003217"/>
    </source>
</evidence>
<evidence type="ECO:0000256" key="7">
    <source>
        <dbReference type="ARBA" id="ARBA00022729"/>
    </source>
</evidence>
<dbReference type="InterPro" id="IPR012907">
    <property type="entry name" value="Peptidase_S11_C"/>
</dbReference>
<dbReference type="Gene3D" id="2.60.410.10">
    <property type="entry name" value="D-Ala-D-Ala carboxypeptidase, C-terminal domain"/>
    <property type="match status" value="1"/>
</dbReference>
<dbReference type="PANTHER" id="PTHR21581:SF6">
    <property type="entry name" value="TRAFFICKING PROTEIN PARTICLE COMPLEX SUBUNIT 12"/>
    <property type="match status" value="1"/>
</dbReference>
<reference key="1">
    <citation type="submission" date="2011-09" db="EMBL/GenBank/DDBJ databases">
        <title>Genomic characterization of the Taylorella genus.</title>
        <authorList>
            <person name="Hebert L."/>
            <person name="Moumen B."/>
            <person name="Pons N."/>
            <person name="Duquesne F."/>
            <person name="Breuil M.-F."/>
            <person name="Goux D."/>
            <person name="Batto J.-M."/>
            <person name="Renault P."/>
            <person name="Laugier C."/>
            <person name="Petry S."/>
        </authorList>
    </citation>
    <scope>NUCLEOTIDE SEQUENCE</scope>
    <source>
        <strain>MCE3</strain>
    </source>
</reference>
<evidence type="ECO:0000256" key="4">
    <source>
        <dbReference type="ARBA" id="ARBA00012448"/>
    </source>
</evidence>
<evidence type="ECO:0000256" key="5">
    <source>
        <dbReference type="ARBA" id="ARBA00022645"/>
    </source>
</evidence>
<keyword evidence="9" id="KW-0133">Cell shape</keyword>
<name>G4QD31_TAYAM</name>
<keyword evidence="10" id="KW-0573">Peptidoglycan synthesis</keyword>
<dbReference type="RefSeq" id="WP_014110747.1">
    <property type="nucleotide sequence ID" value="NC_016043.1"/>
</dbReference>
<comment type="pathway">
    <text evidence="2">Cell wall biogenesis; peptidoglycan biosynthesis.</text>
</comment>
<dbReference type="InterPro" id="IPR012338">
    <property type="entry name" value="Beta-lactam/transpept-like"/>
</dbReference>
<dbReference type="InterPro" id="IPR037167">
    <property type="entry name" value="Peptidase_S11_C_sf"/>
</dbReference>
<dbReference type="InterPro" id="IPR018044">
    <property type="entry name" value="Peptidase_S11"/>
</dbReference>
<dbReference type="SMART" id="SM00936">
    <property type="entry name" value="PBP5_C"/>
    <property type="match status" value="1"/>
</dbReference>
<evidence type="ECO:0000256" key="13">
    <source>
        <dbReference type="PIRSR" id="PIRSR618044-1"/>
    </source>
</evidence>
<dbReference type="Gene3D" id="3.40.710.10">
    <property type="entry name" value="DD-peptidase/beta-lactamase superfamily"/>
    <property type="match status" value="1"/>
</dbReference>
<dbReference type="OrthoDB" id="9795979at2"/>
<dbReference type="UniPathway" id="UPA00219"/>
<evidence type="ECO:0000256" key="6">
    <source>
        <dbReference type="ARBA" id="ARBA00022670"/>
    </source>
</evidence>
<reference evidence="18 19" key="2">
    <citation type="journal article" date="2012" name="PLoS ONE">
        <title>Genomic characterization of the taylorella genus.</title>
        <authorList>
            <person name="Hebert L."/>
            <person name="Moumen B."/>
            <person name="Pons N."/>
            <person name="Duquesne F."/>
            <person name="Breuil M.F."/>
            <person name="Goux D."/>
            <person name="Batto J.M."/>
            <person name="Laugier C."/>
            <person name="Renault P."/>
            <person name="Petry S."/>
        </authorList>
    </citation>
    <scope>NUCLEOTIDE SEQUENCE [LARGE SCALE GENOMIC DNA]</scope>
    <source>
        <strain evidence="18 19">MCE3</strain>
    </source>
</reference>
<dbReference type="EC" id="3.4.16.4" evidence="4"/>
<dbReference type="GO" id="GO:0071555">
    <property type="term" value="P:cell wall organization"/>
    <property type="evidence" value="ECO:0007669"/>
    <property type="project" value="UniProtKB-KW"/>
</dbReference>
<dbReference type="PRINTS" id="PR00725">
    <property type="entry name" value="DADACBPTASE1"/>
</dbReference>
<accession>G4QD31</accession>
<feature type="active site" description="Proton acceptor" evidence="13">
    <location>
        <position position="116"/>
    </location>
</feature>
<evidence type="ECO:0000259" key="17">
    <source>
        <dbReference type="SMART" id="SM00936"/>
    </source>
</evidence>
<dbReference type="HOGENOM" id="CLU_027070_8_1_4"/>
<evidence type="ECO:0000256" key="15">
    <source>
        <dbReference type="RuleBase" id="RU004016"/>
    </source>
</evidence>
<comment type="function">
    <text evidence="1">Removes C-terminal D-alanyl residues from sugar-peptide cell wall precursors.</text>
</comment>
<evidence type="ECO:0000256" key="16">
    <source>
        <dbReference type="SAM" id="MobiDB-lite"/>
    </source>
</evidence>
<feature type="active site" evidence="13">
    <location>
        <position position="173"/>
    </location>
</feature>
<comment type="catalytic activity">
    <reaction evidence="12">
        <text>Preferential cleavage: (Ac)2-L-Lys-D-Ala-|-D-Ala. Also transpeptidation of peptidyl-alanyl moieties that are N-acyl substituents of D-alanine.</text>
        <dbReference type="EC" id="3.4.16.4"/>
    </reaction>
</comment>
<dbReference type="InterPro" id="IPR001967">
    <property type="entry name" value="Peptidase_S11_N"/>
</dbReference>
<feature type="compositionally biased region" description="Low complexity" evidence="16">
    <location>
        <begin position="61"/>
        <end position="71"/>
    </location>
</feature>
<proteinExistence type="inferred from homology"/>
<feature type="region of interest" description="Disordered" evidence="16">
    <location>
        <begin position="49"/>
        <end position="71"/>
    </location>
</feature>
<evidence type="ECO:0000256" key="8">
    <source>
        <dbReference type="ARBA" id="ARBA00022801"/>
    </source>
</evidence>
<feature type="active site" description="Acyl-ester intermediate" evidence="13">
    <location>
        <position position="113"/>
    </location>
</feature>
<evidence type="ECO:0000313" key="19">
    <source>
        <dbReference type="Proteomes" id="UP000009284"/>
    </source>
</evidence>
<dbReference type="GO" id="GO:0009002">
    <property type="term" value="F:serine-type D-Ala-D-Ala carboxypeptidase activity"/>
    <property type="evidence" value="ECO:0007669"/>
    <property type="project" value="UniProtKB-EC"/>
</dbReference>
<dbReference type="STRING" id="1008459.TASI_0057"/>
<keyword evidence="5 18" id="KW-0121">Carboxypeptidase</keyword>
<dbReference type="Pfam" id="PF00768">
    <property type="entry name" value="Peptidase_S11"/>
    <property type="match status" value="1"/>
</dbReference>
<dbReference type="InterPro" id="IPR015956">
    <property type="entry name" value="Peniciliin-bd_prot_C_sf"/>
</dbReference>
<dbReference type="SUPFAM" id="SSF56601">
    <property type="entry name" value="beta-lactamase/transpeptidase-like"/>
    <property type="match status" value="1"/>
</dbReference>
<dbReference type="PANTHER" id="PTHR21581">
    <property type="entry name" value="D-ALANYL-D-ALANINE CARBOXYPEPTIDASE"/>
    <property type="match status" value="1"/>
</dbReference>
<evidence type="ECO:0000256" key="10">
    <source>
        <dbReference type="ARBA" id="ARBA00022984"/>
    </source>
</evidence>
<dbReference type="Proteomes" id="UP000009284">
    <property type="component" value="Chromosome"/>
</dbReference>
<dbReference type="GO" id="GO:0008360">
    <property type="term" value="P:regulation of cell shape"/>
    <property type="evidence" value="ECO:0007669"/>
    <property type="project" value="UniProtKB-KW"/>
</dbReference>
<evidence type="ECO:0000256" key="12">
    <source>
        <dbReference type="ARBA" id="ARBA00034000"/>
    </source>
</evidence>
<dbReference type="SUPFAM" id="SSF69189">
    <property type="entry name" value="Penicillin-binding protein associated domain"/>
    <property type="match status" value="1"/>
</dbReference>
<dbReference type="AlphaFoldDB" id="G4QD31"/>
<protein>
    <recommendedName>
        <fullName evidence="4">serine-type D-Ala-D-Ala carboxypeptidase</fullName>
        <ecNumber evidence="4">3.4.16.4</ecNumber>
    </recommendedName>
</protein>
<feature type="binding site" evidence="14">
    <location>
        <position position="275"/>
    </location>
    <ligand>
        <name>substrate</name>
    </ligand>
</feature>
<comment type="similarity">
    <text evidence="3 15">Belongs to the peptidase S11 family.</text>
</comment>
<evidence type="ECO:0000256" key="14">
    <source>
        <dbReference type="PIRSR" id="PIRSR618044-2"/>
    </source>
</evidence>
<evidence type="ECO:0000256" key="2">
    <source>
        <dbReference type="ARBA" id="ARBA00004752"/>
    </source>
</evidence>
<dbReference type="eggNOG" id="COG1686">
    <property type="taxonomic scope" value="Bacteria"/>
</dbReference>
<evidence type="ECO:0000313" key="18">
    <source>
        <dbReference type="EMBL" id="AEP35848.1"/>
    </source>
</evidence>
<keyword evidence="6" id="KW-0645">Protease</keyword>
<dbReference type="Pfam" id="PF07943">
    <property type="entry name" value="PBP5_C"/>
    <property type="match status" value="1"/>
</dbReference>
<keyword evidence="11" id="KW-0961">Cell wall biogenesis/degradation</keyword>
<evidence type="ECO:0000256" key="3">
    <source>
        <dbReference type="ARBA" id="ARBA00007164"/>
    </source>
</evidence>
<dbReference type="GO" id="GO:0009252">
    <property type="term" value="P:peptidoglycan biosynthetic process"/>
    <property type="evidence" value="ECO:0007669"/>
    <property type="project" value="UniProtKB-UniPathway"/>
</dbReference>
<dbReference type="GO" id="GO:0006508">
    <property type="term" value="P:proteolysis"/>
    <property type="evidence" value="ECO:0007669"/>
    <property type="project" value="UniProtKB-KW"/>
</dbReference>
<evidence type="ECO:0000256" key="9">
    <source>
        <dbReference type="ARBA" id="ARBA00022960"/>
    </source>
</evidence>